<feature type="domain" description="PRISE-like Rossmann-fold" evidence="1">
    <location>
        <begin position="59"/>
        <end position="298"/>
    </location>
</feature>
<protein>
    <submittedName>
        <fullName evidence="2">NAD-dependent dehydratase</fullName>
    </submittedName>
</protein>
<evidence type="ECO:0000313" key="3">
    <source>
        <dbReference type="Proteomes" id="UP000239352"/>
    </source>
</evidence>
<dbReference type="AlphaFoldDB" id="A0A2T0GVA8"/>
<name>A0A2T0GVA8_ACTMO</name>
<dbReference type="CDD" id="cd08948">
    <property type="entry name" value="5beta-POR_like_SDR_a"/>
    <property type="match status" value="1"/>
</dbReference>
<organism evidence="2 3">
    <name type="scientific">Actinopolyspora mortivallis</name>
    <dbReference type="NCBI Taxonomy" id="33906"/>
    <lineage>
        <taxon>Bacteria</taxon>
        <taxon>Bacillati</taxon>
        <taxon>Actinomycetota</taxon>
        <taxon>Actinomycetes</taxon>
        <taxon>Actinopolysporales</taxon>
        <taxon>Actinopolysporaceae</taxon>
        <taxon>Actinopolyspora</taxon>
    </lineage>
</organism>
<keyword evidence="3" id="KW-1185">Reference proteome</keyword>
<dbReference type="PANTHER" id="PTHR32487">
    <property type="entry name" value="3-OXO-DELTA(4,5)-STEROID 5-BETA-REDUCTASE"/>
    <property type="match status" value="1"/>
</dbReference>
<evidence type="ECO:0000259" key="1">
    <source>
        <dbReference type="Pfam" id="PF22917"/>
    </source>
</evidence>
<reference evidence="2 3" key="1">
    <citation type="submission" date="2018-03" db="EMBL/GenBank/DDBJ databases">
        <title>Actinopolyspora mortivallis from Sahara, screening for active biomolecules.</title>
        <authorList>
            <person name="Selama O."/>
            <person name="Wellington E.M.H."/>
            <person name="Hacene H."/>
        </authorList>
    </citation>
    <scope>NUCLEOTIDE SEQUENCE [LARGE SCALE GENOMIC DNA]</scope>
    <source>
        <strain evidence="2 3">M5A</strain>
    </source>
</reference>
<dbReference type="PANTHER" id="PTHR32487:SF0">
    <property type="entry name" value="3-OXO-DELTA(4,5)-STEROID 5-BETA-REDUCTASE"/>
    <property type="match status" value="1"/>
</dbReference>
<dbReference type="EMBL" id="PVSR01000020">
    <property type="protein sequence ID" value="PRW63049.1"/>
    <property type="molecule type" value="Genomic_DNA"/>
</dbReference>
<dbReference type="Gene3D" id="3.40.50.720">
    <property type="entry name" value="NAD(P)-binding Rossmann-like Domain"/>
    <property type="match status" value="1"/>
</dbReference>
<dbReference type="Pfam" id="PF22917">
    <property type="entry name" value="PRISE"/>
    <property type="match status" value="1"/>
</dbReference>
<dbReference type="InterPro" id="IPR036291">
    <property type="entry name" value="NAD(P)-bd_dom_sf"/>
</dbReference>
<dbReference type="InParanoid" id="A0A2T0GVA8"/>
<dbReference type="RefSeq" id="WP_106114062.1">
    <property type="nucleotide sequence ID" value="NZ_PVSR01000020.1"/>
</dbReference>
<accession>A0A2T0GVA8</accession>
<sequence>MPDTTRKAVVAGGNGVTGRAIIQHLETLPCWETVGLSRREPEFGTNSPFVAVDLLDRHDVEEKLSGITDATDLVYAAYQPRPSWAELVEPNMVMLRNVVEILEKASPKLRHVTLIQGGKVYGSHLGPYRTPAREDDSRHLPPEFYYDQEDYLRSRADEGGWTWSALRPDAIAGFAVGTPMNLLMVIGVYAAICRELGVPFRFPGKPGAYRALTQVTDARIVGQAVEWAATEPSAAGEAFNVTNSDPMRWEHVWPQLAEHFRVPRADPLPFSLTEFMADKTAVWNRIVERHGLRPYPFDRVASWWFGDFVFGMDYDNIFSTAKIRQHGFTGGIDTERMFTELFTELVKQRVLPPGIEPS</sequence>
<dbReference type="InterPro" id="IPR055222">
    <property type="entry name" value="PRISE-like_Rossmann-fold"/>
</dbReference>
<evidence type="ECO:0000313" key="2">
    <source>
        <dbReference type="EMBL" id="PRW63049.1"/>
    </source>
</evidence>
<gene>
    <name evidence="2" type="ORF">CEP50_12160</name>
</gene>
<dbReference type="Proteomes" id="UP000239352">
    <property type="component" value="Unassembled WGS sequence"/>
</dbReference>
<proteinExistence type="predicted"/>
<dbReference type="SUPFAM" id="SSF51735">
    <property type="entry name" value="NAD(P)-binding Rossmann-fold domains"/>
    <property type="match status" value="1"/>
</dbReference>
<comment type="caution">
    <text evidence="2">The sequence shown here is derived from an EMBL/GenBank/DDBJ whole genome shotgun (WGS) entry which is preliminary data.</text>
</comment>